<dbReference type="AlphaFoldDB" id="A0A3D8IWM6"/>
<comment type="caution">
    <text evidence="2">The sequence shown here is derived from an EMBL/GenBank/DDBJ whole genome shotgun (WGS) entry which is preliminary data.</text>
</comment>
<feature type="region of interest" description="Disordered" evidence="1">
    <location>
        <begin position="40"/>
        <end position="59"/>
    </location>
</feature>
<evidence type="ECO:0000313" key="2">
    <source>
        <dbReference type="EMBL" id="RDU69315.1"/>
    </source>
</evidence>
<sequence length="82" mass="9755">MFADKQDTYLYNNQTGEVYIRYKKNRKNYEDVFIKMPHGISPEQIQPPLKSTQNEKNHQDDLKMQSLKKTQELMNDALKGTF</sequence>
<proteinExistence type="predicted"/>
<reference evidence="2 3" key="1">
    <citation type="submission" date="2018-04" db="EMBL/GenBank/DDBJ databases">
        <title>Novel Campyloabacter and Helicobacter Species and Strains.</title>
        <authorList>
            <person name="Mannion A.J."/>
            <person name="Shen Z."/>
            <person name="Fox J.G."/>
        </authorList>
    </citation>
    <scope>NUCLEOTIDE SEQUENCE [LARGE SCALE GENOMIC DNA]</scope>
    <source>
        <strain evidence="2 3">ATCC 700242</strain>
    </source>
</reference>
<evidence type="ECO:0000313" key="3">
    <source>
        <dbReference type="Proteomes" id="UP000257067"/>
    </source>
</evidence>
<dbReference type="EMBL" id="NXLU01000003">
    <property type="protein sequence ID" value="RDU69315.1"/>
    <property type="molecule type" value="Genomic_DNA"/>
</dbReference>
<name>A0A3D8IWM6_9HELI</name>
<organism evidence="2 3">
    <name type="scientific">Helicobacter cholecystus</name>
    <dbReference type="NCBI Taxonomy" id="45498"/>
    <lineage>
        <taxon>Bacteria</taxon>
        <taxon>Pseudomonadati</taxon>
        <taxon>Campylobacterota</taxon>
        <taxon>Epsilonproteobacteria</taxon>
        <taxon>Campylobacterales</taxon>
        <taxon>Helicobacteraceae</taxon>
        <taxon>Helicobacter</taxon>
    </lineage>
</organism>
<dbReference type="Proteomes" id="UP000257067">
    <property type="component" value="Unassembled WGS sequence"/>
</dbReference>
<gene>
    <name evidence="2" type="ORF">CQA62_03490</name>
</gene>
<protein>
    <submittedName>
        <fullName evidence="2">Uncharacterized protein</fullName>
    </submittedName>
</protein>
<accession>A0A3D8IWM6</accession>
<evidence type="ECO:0000256" key="1">
    <source>
        <dbReference type="SAM" id="MobiDB-lite"/>
    </source>
</evidence>
<dbReference type="OrthoDB" id="5324894at2"/>
<keyword evidence="3" id="KW-1185">Reference proteome</keyword>